<comment type="caution">
    <text evidence="2">The sequence shown here is derived from an EMBL/GenBank/DDBJ whole genome shotgun (WGS) entry which is preliminary data.</text>
</comment>
<organism evidence="2 3">
    <name type="scientific">Prorocentrum cordatum</name>
    <dbReference type="NCBI Taxonomy" id="2364126"/>
    <lineage>
        <taxon>Eukaryota</taxon>
        <taxon>Sar</taxon>
        <taxon>Alveolata</taxon>
        <taxon>Dinophyceae</taxon>
        <taxon>Prorocentrales</taxon>
        <taxon>Prorocentraceae</taxon>
        <taxon>Prorocentrum</taxon>
    </lineage>
</organism>
<gene>
    <name evidence="2" type="ORF">PCOR1329_LOCUS85541</name>
</gene>
<reference evidence="2" key="1">
    <citation type="submission" date="2023-10" db="EMBL/GenBank/DDBJ databases">
        <authorList>
            <person name="Chen Y."/>
            <person name="Shah S."/>
            <person name="Dougan E. K."/>
            <person name="Thang M."/>
            <person name="Chan C."/>
        </authorList>
    </citation>
    <scope>NUCLEOTIDE SEQUENCE [LARGE SCALE GENOMIC DNA]</scope>
</reference>
<evidence type="ECO:0000256" key="1">
    <source>
        <dbReference type="SAM" id="MobiDB-lite"/>
    </source>
</evidence>
<evidence type="ECO:0000313" key="2">
    <source>
        <dbReference type="EMBL" id="CAK0911776.1"/>
    </source>
</evidence>
<feature type="compositionally biased region" description="Polar residues" evidence="1">
    <location>
        <begin position="18"/>
        <end position="29"/>
    </location>
</feature>
<sequence>MARGGRGRALLRMGLLQPSGQSQKPQVVQASARRGRTPLVHPELKPSRPPNSPGVAAHGAASALGPKPEAPARSGPRLADGGGRTPLSEGGERKPSRPPNSRRGTTLGPGADEHPSGARGPPQAKTHGAPRAREHPTSTESTRVPSPSRPRSDASVRLYKRTPNNKARHTEEEEEEEKKEKEEEEEEEEEEQPSLRSARLSWIGARLPPPGAPGGGAGEAPPAGGARAPSLELGAGLRELMLIRRKSGDLVARCSVALGAVGAEGAALGVVAGVTGQRQQPLAALRR</sequence>
<dbReference type="Proteomes" id="UP001189429">
    <property type="component" value="Unassembled WGS sequence"/>
</dbReference>
<dbReference type="EMBL" id="CAUYUJ010022638">
    <property type="protein sequence ID" value="CAK0911776.1"/>
    <property type="molecule type" value="Genomic_DNA"/>
</dbReference>
<proteinExistence type="predicted"/>
<feature type="compositionally biased region" description="Low complexity" evidence="1">
    <location>
        <begin position="1"/>
        <end position="16"/>
    </location>
</feature>
<feature type="region of interest" description="Disordered" evidence="1">
    <location>
        <begin position="1"/>
        <end position="227"/>
    </location>
</feature>
<accession>A0ABN9YL65</accession>
<evidence type="ECO:0000313" key="3">
    <source>
        <dbReference type="Proteomes" id="UP001189429"/>
    </source>
</evidence>
<keyword evidence="3" id="KW-1185">Reference proteome</keyword>
<protein>
    <submittedName>
        <fullName evidence="2">Uncharacterized protein</fullName>
    </submittedName>
</protein>
<name>A0ABN9YL65_9DINO</name>
<feature type="compositionally biased region" description="Acidic residues" evidence="1">
    <location>
        <begin position="172"/>
        <end position="192"/>
    </location>
</feature>